<comment type="similarity">
    <text evidence="1">Belongs to the glycosyltransferase 25 family.</text>
</comment>
<dbReference type="EMBL" id="NEXV01000105">
    <property type="protein sequence ID" value="PIG88396.1"/>
    <property type="molecule type" value="Genomic_DNA"/>
</dbReference>
<dbReference type="PANTHER" id="PTHR10730">
    <property type="entry name" value="PROCOLLAGEN-LYSINE,2-OXOGLUTARATE 5-DIOXYGENASE/GLYCOSYLTRANSFERASE 25 FAMILY MEMBER"/>
    <property type="match status" value="1"/>
</dbReference>
<evidence type="ECO:0000259" key="4">
    <source>
        <dbReference type="Pfam" id="PF01755"/>
    </source>
</evidence>
<comment type="caution">
    <text evidence="5">The sequence shown here is derived from an EMBL/GenBank/DDBJ whole genome shotgun (WGS) entry which is preliminary data.</text>
</comment>
<evidence type="ECO:0000256" key="2">
    <source>
        <dbReference type="ARBA" id="ARBA00022676"/>
    </source>
</evidence>
<name>A0A2G7G6C5_9EURO</name>
<sequence length="344" mass="38490">MKRTQRLSINTLRNIAIVGAFVILICRTFQAQLIEKLKPQHTHHKGGFAPLNNTLGFEKIAIVSTGTAWRLDGLLKAAKYTHVDLEVPLQPPWSDDEVDVFRGKGVPGRAGHIGRGQARCWLGHLNIWREMIAQNWATVLVMEDDADWDVAVKQQLLRVSPLIRQVSGDKGQVDWSPYGKAWDLLWLGHCGDYIPESPASLMDETLPESSLYRENDGRLTNFPSHLRMVHKSVAPICTYAYALTMPAASKLYELSRQGIDRIITDYLREWCQSGTLRCLTVNPEVFHHHKQAGEVSSDIAVVEGWDDLAAKAKSDYTANIRFSARCSSNAGRPVACQNEFGGVM</sequence>
<accession>A0A2G7G6C5</accession>
<dbReference type="AlphaFoldDB" id="A0A2G7G6C5"/>
<dbReference type="Proteomes" id="UP000231358">
    <property type="component" value="Unassembled WGS sequence"/>
</dbReference>
<evidence type="ECO:0000313" key="6">
    <source>
        <dbReference type="Proteomes" id="UP000231358"/>
    </source>
</evidence>
<evidence type="ECO:0000256" key="3">
    <source>
        <dbReference type="ARBA" id="ARBA00022679"/>
    </source>
</evidence>
<keyword evidence="6" id="KW-1185">Reference proteome</keyword>
<gene>
    <name evidence="5" type="ORF">AARAC_004622</name>
</gene>
<organism evidence="5 6">
    <name type="scientific">Aspergillus arachidicola</name>
    <dbReference type="NCBI Taxonomy" id="656916"/>
    <lineage>
        <taxon>Eukaryota</taxon>
        <taxon>Fungi</taxon>
        <taxon>Dikarya</taxon>
        <taxon>Ascomycota</taxon>
        <taxon>Pezizomycotina</taxon>
        <taxon>Eurotiomycetes</taxon>
        <taxon>Eurotiomycetidae</taxon>
        <taxon>Eurotiales</taxon>
        <taxon>Aspergillaceae</taxon>
        <taxon>Aspergillus</taxon>
        <taxon>Aspergillus subgen. Circumdati</taxon>
    </lineage>
</organism>
<dbReference type="InterPro" id="IPR050757">
    <property type="entry name" value="Collagen_mod_GT25"/>
</dbReference>
<dbReference type="InterPro" id="IPR002654">
    <property type="entry name" value="Glyco_trans_25"/>
</dbReference>
<proteinExistence type="inferred from homology"/>
<dbReference type="PANTHER" id="PTHR10730:SF53">
    <property type="entry name" value="GLYCOSYLTRANSFERASE 25 FAMILY MEMBER"/>
    <property type="match status" value="1"/>
</dbReference>
<dbReference type="STRING" id="656916.A0A2G7G6C5"/>
<feature type="domain" description="Glycosyl transferase family 25" evidence="4">
    <location>
        <begin position="113"/>
        <end position="257"/>
    </location>
</feature>
<keyword evidence="3" id="KW-0808">Transferase</keyword>
<keyword evidence="2" id="KW-0328">Glycosyltransferase</keyword>
<protein>
    <recommendedName>
        <fullName evidence="4">Glycosyl transferase family 25 domain-containing protein</fullName>
    </recommendedName>
</protein>
<evidence type="ECO:0000256" key="1">
    <source>
        <dbReference type="ARBA" id="ARBA00006721"/>
    </source>
</evidence>
<reference evidence="5 6" key="1">
    <citation type="submission" date="2017-05" db="EMBL/GenBank/DDBJ databases">
        <title>Genome sequence for an aflatoxigenic pathogen of Argentinian peanut, Aspergillus arachidicola.</title>
        <authorList>
            <person name="Moore G."/>
            <person name="Beltz S.B."/>
            <person name="Mack B.M."/>
        </authorList>
    </citation>
    <scope>NUCLEOTIDE SEQUENCE [LARGE SCALE GENOMIC DNA]</scope>
    <source>
        <strain evidence="5 6">CBS 117610</strain>
    </source>
</reference>
<dbReference type="Pfam" id="PF01755">
    <property type="entry name" value="Glyco_transf_25"/>
    <property type="match status" value="1"/>
</dbReference>
<evidence type="ECO:0000313" key="5">
    <source>
        <dbReference type="EMBL" id="PIG88396.1"/>
    </source>
</evidence>
<dbReference type="GO" id="GO:0016740">
    <property type="term" value="F:transferase activity"/>
    <property type="evidence" value="ECO:0007669"/>
    <property type="project" value="UniProtKB-KW"/>
</dbReference>